<feature type="region of interest" description="Disordered" evidence="2">
    <location>
        <begin position="167"/>
        <end position="310"/>
    </location>
</feature>
<dbReference type="STRING" id="137246.A0A401SNS4"/>
<dbReference type="PANTHER" id="PTHR46349">
    <property type="entry name" value="CINGULIN-LIKE PROTEIN 1-RELATED"/>
    <property type="match status" value="1"/>
</dbReference>
<dbReference type="OrthoDB" id="6108017at2759"/>
<feature type="compositionally biased region" description="Basic and acidic residues" evidence="2">
    <location>
        <begin position="264"/>
        <end position="281"/>
    </location>
</feature>
<feature type="compositionally biased region" description="Basic and acidic residues" evidence="2">
    <location>
        <begin position="187"/>
        <end position="210"/>
    </location>
</feature>
<feature type="compositionally biased region" description="Basic and acidic residues" evidence="2">
    <location>
        <begin position="218"/>
        <end position="236"/>
    </location>
</feature>
<evidence type="ECO:0000313" key="5">
    <source>
        <dbReference type="Proteomes" id="UP000287033"/>
    </source>
</evidence>
<feature type="domain" description="Myosin tail" evidence="3">
    <location>
        <begin position="1031"/>
        <end position="1279"/>
    </location>
</feature>
<feature type="compositionally biased region" description="Polar residues" evidence="2">
    <location>
        <begin position="237"/>
        <end position="263"/>
    </location>
</feature>
<keyword evidence="5" id="KW-1185">Reference proteome</keyword>
<gene>
    <name evidence="4" type="ORF">chiPu_0010500</name>
</gene>
<name>A0A401SNS4_CHIPU</name>
<evidence type="ECO:0000256" key="2">
    <source>
        <dbReference type="SAM" id="MobiDB-lite"/>
    </source>
</evidence>
<dbReference type="Pfam" id="PF01576">
    <property type="entry name" value="Myosin_tail_1"/>
    <property type="match status" value="1"/>
</dbReference>
<feature type="region of interest" description="Disordered" evidence="2">
    <location>
        <begin position="342"/>
        <end position="406"/>
    </location>
</feature>
<feature type="region of interest" description="Disordered" evidence="2">
    <location>
        <begin position="425"/>
        <end position="462"/>
    </location>
</feature>
<dbReference type="Proteomes" id="UP000287033">
    <property type="component" value="Unassembled WGS sequence"/>
</dbReference>
<dbReference type="Gene3D" id="6.10.250.2420">
    <property type="match status" value="1"/>
</dbReference>
<dbReference type="GO" id="GO:0005923">
    <property type="term" value="C:bicellular tight junction"/>
    <property type="evidence" value="ECO:0007669"/>
    <property type="project" value="TreeGrafter"/>
</dbReference>
<accession>A0A401SNS4</accession>
<dbReference type="GO" id="GO:0150105">
    <property type="term" value="P:protein localization to cell-cell junction"/>
    <property type="evidence" value="ECO:0007669"/>
    <property type="project" value="TreeGrafter"/>
</dbReference>
<dbReference type="InterPro" id="IPR002928">
    <property type="entry name" value="Myosin_tail"/>
</dbReference>
<evidence type="ECO:0000256" key="1">
    <source>
        <dbReference type="ARBA" id="ARBA00023054"/>
    </source>
</evidence>
<evidence type="ECO:0000259" key="3">
    <source>
        <dbReference type="Pfam" id="PF01576"/>
    </source>
</evidence>
<keyword evidence="1" id="KW-0175">Coiled coil</keyword>
<evidence type="ECO:0000313" key="4">
    <source>
        <dbReference type="EMBL" id="GCC32040.1"/>
    </source>
</evidence>
<feature type="region of interest" description="Disordered" evidence="2">
    <location>
        <begin position="483"/>
        <end position="502"/>
    </location>
</feature>
<dbReference type="GO" id="GO:0016459">
    <property type="term" value="C:myosin complex"/>
    <property type="evidence" value="ECO:0007669"/>
    <property type="project" value="InterPro"/>
</dbReference>
<comment type="caution">
    <text evidence="4">The sequence shown here is derived from an EMBL/GenBank/DDBJ whole genome shotgun (WGS) entry which is preliminary data.</text>
</comment>
<feature type="region of interest" description="Disordered" evidence="2">
    <location>
        <begin position="649"/>
        <end position="671"/>
    </location>
</feature>
<dbReference type="PANTHER" id="PTHR46349:SF2">
    <property type="entry name" value="CINGULIN-LIKE PROTEIN 1"/>
    <property type="match status" value="1"/>
</dbReference>
<reference evidence="4 5" key="1">
    <citation type="journal article" date="2018" name="Nat. Ecol. Evol.">
        <title>Shark genomes provide insights into elasmobranch evolution and the origin of vertebrates.</title>
        <authorList>
            <person name="Hara Y"/>
            <person name="Yamaguchi K"/>
            <person name="Onimaru K"/>
            <person name="Kadota M"/>
            <person name="Koyanagi M"/>
            <person name="Keeley SD"/>
            <person name="Tatsumi K"/>
            <person name="Tanaka K"/>
            <person name="Motone F"/>
            <person name="Kageyama Y"/>
            <person name="Nozu R"/>
            <person name="Adachi N"/>
            <person name="Nishimura O"/>
            <person name="Nakagawa R"/>
            <person name="Tanegashima C"/>
            <person name="Kiyatake I"/>
            <person name="Matsumoto R"/>
            <person name="Murakumo K"/>
            <person name="Nishida K"/>
            <person name="Terakita A"/>
            <person name="Kuratani S"/>
            <person name="Sato K"/>
            <person name="Hyodo S Kuraku.S."/>
        </authorList>
    </citation>
    <scope>NUCLEOTIDE SEQUENCE [LARGE SCALE GENOMIC DNA]</scope>
</reference>
<feature type="compositionally biased region" description="Basic residues" evidence="2">
    <location>
        <begin position="367"/>
        <end position="377"/>
    </location>
</feature>
<dbReference type="OMA" id="SEQNQVG"/>
<proteinExistence type="predicted"/>
<organism evidence="4 5">
    <name type="scientific">Chiloscyllium punctatum</name>
    <name type="common">Brownbanded bambooshark</name>
    <name type="synonym">Hemiscyllium punctatum</name>
    <dbReference type="NCBI Taxonomy" id="137246"/>
    <lineage>
        <taxon>Eukaryota</taxon>
        <taxon>Metazoa</taxon>
        <taxon>Chordata</taxon>
        <taxon>Craniata</taxon>
        <taxon>Vertebrata</taxon>
        <taxon>Chondrichthyes</taxon>
        <taxon>Elasmobranchii</taxon>
        <taxon>Galeomorphii</taxon>
        <taxon>Galeoidea</taxon>
        <taxon>Orectolobiformes</taxon>
        <taxon>Hemiscylliidae</taxon>
        <taxon>Chiloscyllium</taxon>
    </lineage>
</organism>
<dbReference type="EMBL" id="BEZZ01000409">
    <property type="protein sequence ID" value="GCC32040.1"/>
    <property type="molecule type" value="Genomic_DNA"/>
</dbReference>
<feature type="compositionally biased region" description="Basic and acidic residues" evidence="2">
    <location>
        <begin position="378"/>
        <end position="390"/>
    </location>
</feature>
<feature type="compositionally biased region" description="Basic and acidic residues" evidence="2">
    <location>
        <begin position="483"/>
        <end position="493"/>
    </location>
</feature>
<feature type="region of interest" description="Disordered" evidence="2">
    <location>
        <begin position="1262"/>
        <end position="1289"/>
    </location>
</feature>
<feature type="compositionally biased region" description="Low complexity" evidence="2">
    <location>
        <begin position="291"/>
        <end position="304"/>
    </location>
</feature>
<sequence length="1321" mass="152770">MEPYIGAVPNKQMQRDYGIQIRFIQDAQEESSQEQKYRTAPNKSGSYGVSIRVQGIDGQPYVVLNSSQEGNLQMYEPPAENGCLDQTLSQGGFKACSDSSAELQRNMHSNNGHFIYPEHPYFNPLKPSYTQLPLPVTDTSKVEVDKKHTQASSLLNFQKHPEILKPYDPEKNLLKGTSQQSLVSSKSSERSEDKSFHHLPKSEFSDKLDIRPSSSTKTNDDKSNFIKSRALEDATKKTTGSTSRKVDTLNNNRRCQNDTSPDSGDSRRTRPDLLPLRRQDSSGRGIDVSRSRWSSSSTPTSASSDKINPSYKFGWLDDPDEELSAENVNRHENRRYIPFFPGTGRDIDSGPIPGVDELIDKFDGKGGQHRRGRSARRNRIDPEDRKRSRSADSAFPHRSKDNSAYLDQYSKKTGILNEHLLRPSQLSRKNATSQSLWNSASSDNEPANYVSSTGSLGSCQTQPTGNLGYGFTKSLGQTELDAADTREHRDRMSGRSSTLPVGAINKPEAKKETVTPVTQIRTSKTAPSLFEIRKHSLKPPAQTNQTACDHGAQVTPDLLKDQQMNEETAKQILYNCLKVGCHDDDAAKKKVNLVFEKIQTLKSKSPLGLEEQKDKRNDSTSEYKALLEQKNELEKKTDEMEKKVNQLEKKLDEQTLKEQSATEQKSRTKTDMKNLQQEMADILEENNSLREQLAKSDKELRNQLEELVQVKMEKEQYQSEVRDLQDQLSEMHDELDHAKNSADNEEEKETLIMEMMQIKQQLEEVLLAKEDQQELLRRRERELTALRGVLKEEVSNHDRETEDLKELHEKEKQKLRNSIDDLVQSKCALEQAQVVAKQAKDTADDHVKRLMDENETLKKKVAELQNEIRELNHMVSNMKMEENRLRDKLARLEKEKKQLEVALREIGDQEQDLSFAKRALESRLEEVQRSLNNRSQEYEELKERLDSEVAQKDLLKKTKNEMEVNKRQLEKMIDKLEKEMAEMSQDSQRSNLDLRKELDEYKEKNRSQLNVLQQQLKTKAQEAEKFQLITKKLQDEMRQMREELERCCRERDEVVLKSQQLKQKVNDLEFDLESKVQFKDDRNRQVKQMEDKLAEMEVELDEERSNSDLLTDRISRDREQIEQMRNELFQERATRQDLECDKISLERQHKDLKSRIAYLEGSQKHSKEGIVTQLEARIQELEERLEAEERDRSALQLNNRKLERKAKELMLQVDDERLHLTDQNDQLNLRMKALKRQVDEAEGEIDRLENAKRKLQRDLEEQMEANEELQGQMNTLKKDLRRKNSSAKVSSSVLNDFDNDYSTDEESLYDTGLKLSMDVNV</sequence>
<protein>
    <recommendedName>
        <fullName evidence="3">Myosin tail domain-containing protein</fullName>
    </recommendedName>
</protein>